<dbReference type="Proteomes" id="UP001437256">
    <property type="component" value="Unassembled WGS sequence"/>
</dbReference>
<keyword evidence="3" id="KW-1185">Reference proteome</keyword>
<protein>
    <recommendedName>
        <fullName evidence="4">F-box domain-containing protein</fullName>
    </recommendedName>
</protein>
<evidence type="ECO:0008006" key="4">
    <source>
        <dbReference type="Google" id="ProtNLM"/>
    </source>
</evidence>
<dbReference type="EMBL" id="JBBXMP010000066">
    <property type="protein sequence ID" value="KAL0064184.1"/>
    <property type="molecule type" value="Genomic_DNA"/>
</dbReference>
<organism evidence="2 3">
    <name type="scientific">Marasmius tenuissimus</name>
    <dbReference type="NCBI Taxonomy" id="585030"/>
    <lineage>
        <taxon>Eukaryota</taxon>
        <taxon>Fungi</taxon>
        <taxon>Dikarya</taxon>
        <taxon>Basidiomycota</taxon>
        <taxon>Agaricomycotina</taxon>
        <taxon>Agaricomycetes</taxon>
        <taxon>Agaricomycetidae</taxon>
        <taxon>Agaricales</taxon>
        <taxon>Marasmiineae</taxon>
        <taxon>Marasmiaceae</taxon>
        <taxon>Marasmius</taxon>
    </lineage>
</organism>
<sequence>MKYDIETLHAKAADLERAAVEARRREEELMSALNSLENLSIAIFSLPDEILEIIFECFVEGDTGSHTTSRNAGPWVIGQICRRWRQLAHSTPSLWNMIRIDTHALPREPMKILKVWLERSQGLPLSGLLFLNQSSSATGIDDDIFQLVMENSHRWRYLEMKLGSRYDLYSRIASTEDLRFPLLQSLRILVNVPGAVNERPPPAPPLLSVTPLMAPSLTGASLVVLVPSALESILALPWSQLTELSMSLATSTRLKEIMASLKRLERCSLQISSQFVIAAQVVNLTPSLRRLELSGPLPNIINALSCLTSTGLVELGLRPPGGSAVLPLVAQRLLESMAQLQTRSSCQLRRLYIPITLFSSPESPRIAEPLSTVQALHLRLEGTTGSREAMRILKTSDVFRNLKELHLIVHKDGIGQAFVASLPDFVDMVASRRLLPSGRRSFRTTQLQCLEIDTIKYSGRSKPPLPVSREMAERLLRLKSDGMIFLGRVADGEWQPQHSATTHWDLEVDQRRWARFGYCDWLFD</sequence>
<feature type="coiled-coil region" evidence="1">
    <location>
        <begin position="5"/>
        <end position="39"/>
    </location>
</feature>
<reference evidence="2 3" key="1">
    <citation type="submission" date="2024-05" db="EMBL/GenBank/DDBJ databases">
        <title>A draft genome resource for the thread blight pathogen Marasmius tenuissimus strain MS-2.</title>
        <authorList>
            <person name="Yulfo-Soto G.E."/>
            <person name="Baruah I.K."/>
            <person name="Amoako-Attah I."/>
            <person name="Bukari Y."/>
            <person name="Meinhardt L.W."/>
            <person name="Bailey B.A."/>
            <person name="Cohen S.P."/>
        </authorList>
    </citation>
    <scope>NUCLEOTIDE SEQUENCE [LARGE SCALE GENOMIC DNA]</scope>
    <source>
        <strain evidence="2 3">MS-2</strain>
    </source>
</reference>
<evidence type="ECO:0000313" key="2">
    <source>
        <dbReference type="EMBL" id="KAL0064184.1"/>
    </source>
</evidence>
<gene>
    <name evidence="2" type="ORF">AAF712_008906</name>
</gene>
<evidence type="ECO:0000313" key="3">
    <source>
        <dbReference type="Proteomes" id="UP001437256"/>
    </source>
</evidence>
<name>A0ABR2ZT06_9AGAR</name>
<keyword evidence="1" id="KW-0175">Coiled coil</keyword>
<proteinExistence type="predicted"/>
<comment type="caution">
    <text evidence="2">The sequence shown here is derived from an EMBL/GenBank/DDBJ whole genome shotgun (WGS) entry which is preliminary data.</text>
</comment>
<accession>A0ABR2ZT06</accession>
<evidence type="ECO:0000256" key="1">
    <source>
        <dbReference type="SAM" id="Coils"/>
    </source>
</evidence>
<dbReference type="Gene3D" id="1.20.1280.50">
    <property type="match status" value="1"/>
</dbReference>